<evidence type="ECO:0000256" key="6">
    <source>
        <dbReference type="RuleBase" id="RU364101"/>
    </source>
</evidence>
<evidence type="ECO:0000256" key="2">
    <source>
        <dbReference type="ARBA" id="ARBA00005927"/>
    </source>
</evidence>
<dbReference type="Pfam" id="PF12932">
    <property type="entry name" value="Sec16"/>
    <property type="match status" value="1"/>
</dbReference>
<comment type="similarity">
    <text evidence="2 6">Belongs to the SEC16 family.</text>
</comment>
<feature type="compositionally biased region" description="Polar residues" evidence="7">
    <location>
        <begin position="1021"/>
        <end position="1049"/>
    </location>
</feature>
<dbReference type="CDD" id="cd09233">
    <property type="entry name" value="ACE1-Sec16-like"/>
    <property type="match status" value="1"/>
</dbReference>
<feature type="region of interest" description="Disordered" evidence="7">
    <location>
        <begin position="481"/>
        <end position="520"/>
    </location>
</feature>
<evidence type="ECO:0000313" key="11">
    <source>
        <dbReference type="Proteomes" id="UP001237642"/>
    </source>
</evidence>
<keyword evidence="5 6" id="KW-0931">ER-Golgi transport</keyword>
<gene>
    <name evidence="10" type="ORF">POM88_040114</name>
</gene>
<feature type="region of interest" description="Disordered" evidence="7">
    <location>
        <begin position="1343"/>
        <end position="1381"/>
    </location>
</feature>
<keyword evidence="6" id="KW-0472">Membrane</keyword>
<proteinExistence type="inferred from homology"/>
<organism evidence="10 11">
    <name type="scientific">Heracleum sosnowskyi</name>
    <dbReference type="NCBI Taxonomy" id="360622"/>
    <lineage>
        <taxon>Eukaryota</taxon>
        <taxon>Viridiplantae</taxon>
        <taxon>Streptophyta</taxon>
        <taxon>Embryophyta</taxon>
        <taxon>Tracheophyta</taxon>
        <taxon>Spermatophyta</taxon>
        <taxon>Magnoliopsida</taxon>
        <taxon>eudicotyledons</taxon>
        <taxon>Gunneridae</taxon>
        <taxon>Pentapetalae</taxon>
        <taxon>asterids</taxon>
        <taxon>campanulids</taxon>
        <taxon>Apiales</taxon>
        <taxon>Apiaceae</taxon>
        <taxon>Apioideae</taxon>
        <taxon>apioid superclade</taxon>
        <taxon>Tordylieae</taxon>
        <taxon>Tordyliinae</taxon>
        <taxon>Heracleum</taxon>
    </lineage>
</organism>
<keyword evidence="6" id="KW-0653">Protein transport</keyword>
<sequence length="1381" mass="152496">MEDQADEEFFDNLVKDEGNISGLIKKKLDVDDNIDLVNKELDEAVNKELYDVKTSKNNFTNKVTSERVDLKGNVESEINAENVEMDDGGMDSLRNCNVVDGVTEVRELDDKKSEDSLRKEASIKEVDWSAFNFGGNGTGSCSDFFNELSGSSDNLFENVENRFGFSSENVGGDAGGTCRYASSVGFGQNQEGQNYWLGSEQAVTGQDQSIEYWESLYPGWKYDFNTGQWFQLEGYSETGCSVPNYGNNNNAGLVNSNVVTTQQSNLSYYHQACHSDGTVSNYNQGSQINKGYPAHMLFDPQYPDWYYDSIAQEWQPLQSYTAAQVQPQVDNQQHGQNVNLSTVESTQGHNHSSYGNIQEPAVYCSPSLSRNDQSMRWCGTTSDNQYHNFNNSQLQPVPQSEAFNFAGNELLQNSYSSNYYACNSADQQNQQTWHKPSVTATSYEHANKSYANEYGGVESFNPDQNLYSHIYEQKREASQQRQFSQSCIDNTKTPTSLQQPTQNGCQSFSTSNEGRSSAGRPPHALVSFAFGGKLIVMKDYYSLVTNSQSGQVSDGGVTDIGGVIDIISLTELVVDKHDSSIRLGGRDYFYTLCKQSLPGPLVGMSVSSKELSRWIDDKIANCGSPDMDYRKGGLLRLLFSVLKIACHYKGKLRSPFGTDRASKDSESPESAVAELFASAKRTVTEYGDLGRFVYNFPSEGKMQAAALEVQRLLVTGRIREALLFAQEGQLWGPALVLATQIGDQFYGETVKQMALRQLIAGSPLRTLCLLISGQPADVFCCSDNSNNLYVTEKISQQPSQAGALAMLCNWEENLAIITANRTKNDELVIIHLGDCLLKEKAEVIGAHICYLVAEANFGSYSDSARMCLISADHWRSPRTYASPEAIQMTELYEYSKSLGNPQFLLLPFQPYKLIYAFMLAEVGKILEALRYCQAILKCWKIGRAPEVDTWKDLVSSLEERLRIYQQGDYTASSSPSKLVGKFLKLFDSTAQRVVGGLPPPVPLTSHSNATHKHENHKGPRVSSSQSTTAMPSLVPSTSMEPISEWTGNQKPRHSRSISEPDIGKSPRKSDSSKDESLLDMQENDSGFGGYSRFGQFGSQLFQKTVGMVLGARTDRQAKLGEKNKFYYDENLKRWVEEGVDSPTEETVLPPPPTTSALQKKVSHENLKDGLQTENMYASSRPESTSPRSSSDSSPGIPPMPHISIHSTTRGRMGIRARYVDTFNKGGGVPANTFASSGICPKPGGGPTAKFFVPTPVSSPSNEIVRPTGEYMPESNFINWSPTSFTENSSPSPRSNLLSGALKRNPSMGNIKMKRGLGANSNSPLTPRSRRTVSWTGCFEEVSYDPDSAGYRTPDEASENSPSLFSSPGSSIQDDFQEVELK</sequence>
<dbReference type="GO" id="GO:0016192">
    <property type="term" value="P:vesicle-mediated transport"/>
    <property type="evidence" value="ECO:0007669"/>
    <property type="project" value="UniProtKB-KW"/>
</dbReference>
<dbReference type="InterPro" id="IPR024298">
    <property type="entry name" value="Sec16_Sec23-bd"/>
</dbReference>
<keyword evidence="4 6" id="KW-0256">Endoplasmic reticulum</keyword>
<reference evidence="10" key="1">
    <citation type="submission" date="2023-02" db="EMBL/GenBank/DDBJ databases">
        <title>Genome of toxic invasive species Heracleum sosnowskyi carries increased number of genes despite the absence of recent whole-genome duplications.</title>
        <authorList>
            <person name="Schelkunov M."/>
            <person name="Shtratnikova V."/>
            <person name="Makarenko M."/>
            <person name="Klepikova A."/>
            <person name="Omelchenko D."/>
            <person name="Novikova G."/>
            <person name="Obukhova E."/>
            <person name="Bogdanov V."/>
            <person name="Penin A."/>
            <person name="Logacheva M."/>
        </authorList>
    </citation>
    <scope>NUCLEOTIDE SEQUENCE</scope>
    <source>
        <strain evidence="10">Hsosn_3</strain>
        <tissue evidence="10">Leaf</tissue>
    </source>
</reference>
<dbReference type="GO" id="GO:0015031">
    <property type="term" value="P:protein transport"/>
    <property type="evidence" value="ECO:0007669"/>
    <property type="project" value="UniProtKB-KW"/>
</dbReference>
<dbReference type="Proteomes" id="UP001237642">
    <property type="component" value="Unassembled WGS sequence"/>
</dbReference>
<feature type="domain" description="Sec16 central conserved" evidence="9">
    <location>
        <begin position="523"/>
        <end position="650"/>
    </location>
</feature>
<dbReference type="GO" id="GO:0070973">
    <property type="term" value="P:protein localization to endoplasmic reticulum exit site"/>
    <property type="evidence" value="ECO:0007669"/>
    <property type="project" value="TreeGrafter"/>
</dbReference>
<feature type="region of interest" description="Disordered" evidence="7">
    <location>
        <begin position="997"/>
        <end position="1083"/>
    </location>
</feature>
<dbReference type="GO" id="GO:0070971">
    <property type="term" value="C:endoplasmic reticulum exit site"/>
    <property type="evidence" value="ECO:0007669"/>
    <property type="project" value="TreeGrafter"/>
</dbReference>
<evidence type="ECO:0000256" key="7">
    <source>
        <dbReference type="SAM" id="MobiDB-lite"/>
    </source>
</evidence>
<feature type="region of interest" description="Disordered" evidence="7">
    <location>
        <begin position="1306"/>
        <end position="1331"/>
    </location>
</feature>
<evidence type="ECO:0000256" key="5">
    <source>
        <dbReference type="ARBA" id="ARBA00022892"/>
    </source>
</evidence>
<dbReference type="Gene3D" id="1.25.40.1030">
    <property type="match status" value="1"/>
</dbReference>
<evidence type="ECO:0000256" key="1">
    <source>
        <dbReference type="ARBA" id="ARBA00004240"/>
    </source>
</evidence>
<name>A0AAD8HDH5_9APIA</name>
<reference evidence="10" key="2">
    <citation type="submission" date="2023-05" db="EMBL/GenBank/DDBJ databases">
        <authorList>
            <person name="Schelkunov M.I."/>
        </authorList>
    </citation>
    <scope>NUCLEOTIDE SEQUENCE</scope>
    <source>
        <strain evidence="10">Hsosn_3</strain>
        <tissue evidence="10">Leaf</tissue>
    </source>
</reference>
<feature type="compositionally biased region" description="Polar residues" evidence="7">
    <location>
        <begin position="481"/>
        <end position="515"/>
    </location>
</feature>
<dbReference type="InterPro" id="IPR024340">
    <property type="entry name" value="Sec16_CCD"/>
</dbReference>
<feature type="domain" description="Sec16 Sec23-binding" evidence="8">
    <location>
        <begin position="709"/>
        <end position="974"/>
    </location>
</feature>
<feature type="compositionally biased region" description="Low complexity" evidence="7">
    <location>
        <begin position="1358"/>
        <end position="1370"/>
    </location>
</feature>
<evidence type="ECO:0000256" key="3">
    <source>
        <dbReference type="ARBA" id="ARBA00022448"/>
    </source>
</evidence>
<evidence type="ECO:0000259" key="9">
    <source>
        <dbReference type="Pfam" id="PF12932"/>
    </source>
</evidence>
<keyword evidence="3 6" id="KW-0813">Transport</keyword>
<feature type="compositionally biased region" description="Basic residues" evidence="7">
    <location>
        <begin position="1009"/>
        <end position="1019"/>
    </location>
</feature>
<evidence type="ECO:0000313" key="10">
    <source>
        <dbReference type="EMBL" id="KAK1364553.1"/>
    </source>
</evidence>
<comment type="subcellular location">
    <subcellularLocation>
        <location evidence="1">Endoplasmic reticulum</location>
    </subcellularLocation>
    <subcellularLocation>
        <location evidence="6">Golgi apparatus membrane</location>
    </subcellularLocation>
</comment>
<evidence type="ECO:0000259" key="8">
    <source>
        <dbReference type="Pfam" id="PF12931"/>
    </source>
</evidence>
<protein>
    <recommendedName>
        <fullName evidence="6">Protein transport protein sec16</fullName>
    </recommendedName>
</protein>
<feature type="region of interest" description="Disordered" evidence="7">
    <location>
        <begin position="1141"/>
        <end position="1210"/>
    </location>
</feature>
<dbReference type="Pfam" id="PF12931">
    <property type="entry name" value="TPR_Sec16"/>
    <property type="match status" value="1"/>
</dbReference>
<dbReference type="GO" id="GO:0012507">
    <property type="term" value="C:ER to Golgi transport vesicle membrane"/>
    <property type="evidence" value="ECO:0007669"/>
    <property type="project" value="TreeGrafter"/>
</dbReference>
<dbReference type="EMBL" id="JAUIZM010000009">
    <property type="protein sequence ID" value="KAK1364553.1"/>
    <property type="molecule type" value="Genomic_DNA"/>
</dbReference>
<keyword evidence="6" id="KW-0333">Golgi apparatus</keyword>
<accession>A0AAD8HDH5</accession>
<evidence type="ECO:0000256" key="4">
    <source>
        <dbReference type="ARBA" id="ARBA00022824"/>
    </source>
</evidence>
<dbReference type="PANTHER" id="PTHR13402">
    <property type="entry name" value="RGPR-RELATED"/>
    <property type="match status" value="1"/>
</dbReference>
<dbReference type="GO" id="GO:0007030">
    <property type="term" value="P:Golgi organization"/>
    <property type="evidence" value="ECO:0007669"/>
    <property type="project" value="TreeGrafter"/>
</dbReference>
<feature type="compositionally biased region" description="Low complexity" evidence="7">
    <location>
        <begin position="1178"/>
        <end position="1194"/>
    </location>
</feature>
<dbReference type="PANTHER" id="PTHR13402:SF17">
    <property type="entry name" value="PROTEIN TRANSPORT PROTEIN SEC16"/>
    <property type="match status" value="1"/>
</dbReference>
<comment type="caution">
    <text evidence="10">The sequence shown here is derived from an EMBL/GenBank/DDBJ whole genome shotgun (WGS) entry which is preliminary data.</text>
</comment>
<keyword evidence="11" id="KW-1185">Reference proteome</keyword>
<dbReference type="GO" id="GO:0000139">
    <property type="term" value="C:Golgi membrane"/>
    <property type="evidence" value="ECO:0007669"/>
    <property type="project" value="UniProtKB-SubCell"/>
</dbReference>
<feature type="compositionally biased region" description="Basic and acidic residues" evidence="7">
    <location>
        <begin position="1056"/>
        <end position="1076"/>
    </location>
</feature>